<dbReference type="SMR" id="A0A8W8MUG9"/>
<dbReference type="PROSITE" id="PS50809">
    <property type="entry name" value="DM_2"/>
    <property type="match status" value="1"/>
</dbReference>
<dbReference type="SMART" id="SM00301">
    <property type="entry name" value="DM"/>
    <property type="match status" value="1"/>
</dbReference>
<keyword evidence="4 6" id="KW-0238">DNA-binding</keyword>
<dbReference type="InterPro" id="IPR001275">
    <property type="entry name" value="DM_DNA-bd"/>
</dbReference>
<dbReference type="Pfam" id="PF00751">
    <property type="entry name" value="DM"/>
    <property type="match status" value="1"/>
</dbReference>
<reference evidence="9" key="1">
    <citation type="submission" date="2022-08" db="UniProtKB">
        <authorList>
            <consortium name="EnsemblMetazoa"/>
        </authorList>
    </citation>
    <scope>IDENTIFICATION</scope>
    <source>
        <strain evidence="9">05x7-T-G4-1.051#20</strain>
    </source>
</reference>
<keyword evidence="10" id="KW-1185">Reference proteome</keyword>
<dbReference type="InterPro" id="IPR026607">
    <property type="entry name" value="DMRT"/>
</dbReference>
<evidence type="ECO:0000256" key="3">
    <source>
        <dbReference type="ARBA" id="ARBA00022833"/>
    </source>
</evidence>
<evidence type="ECO:0000313" key="9">
    <source>
        <dbReference type="EnsemblMetazoa" id="G35390.1:cds"/>
    </source>
</evidence>
<dbReference type="SUPFAM" id="SSF46934">
    <property type="entry name" value="UBA-like"/>
    <property type="match status" value="1"/>
</dbReference>
<dbReference type="GO" id="GO:0007548">
    <property type="term" value="P:sex differentiation"/>
    <property type="evidence" value="ECO:0007669"/>
    <property type="project" value="TreeGrafter"/>
</dbReference>
<dbReference type="EnsemblMetazoa" id="G35390.1">
    <property type="protein sequence ID" value="G35390.1:cds"/>
    <property type="gene ID" value="G35390"/>
</dbReference>
<dbReference type="PROSITE" id="PS40000">
    <property type="entry name" value="DM_1"/>
    <property type="match status" value="1"/>
</dbReference>
<dbReference type="SUPFAM" id="SSF82927">
    <property type="entry name" value="Cysteine-rich DNA binding domain, (DM domain)"/>
    <property type="match status" value="1"/>
</dbReference>
<evidence type="ECO:0000256" key="1">
    <source>
        <dbReference type="ARBA" id="ARBA00006834"/>
    </source>
</evidence>
<feature type="compositionally biased region" description="Basic and acidic residues" evidence="7">
    <location>
        <begin position="104"/>
        <end position="113"/>
    </location>
</feature>
<name>A0A8W8MUG9_MAGGI</name>
<feature type="DNA-binding region" description="DM" evidence="6">
    <location>
        <begin position="20"/>
        <end position="67"/>
    </location>
</feature>
<dbReference type="AlphaFoldDB" id="A0A8W8MUG9"/>
<dbReference type="Proteomes" id="UP000005408">
    <property type="component" value="Unassembled WGS sequence"/>
</dbReference>
<feature type="compositionally biased region" description="Basic and acidic residues" evidence="7">
    <location>
        <begin position="359"/>
        <end position="390"/>
    </location>
</feature>
<comment type="similarity">
    <text evidence="1">Belongs to the DMRT family.</text>
</comment>
<feature type="compositionally biased region" description="Acidic residues" evidence="7">
    <location>
        <begin position="114"/>
        <end position="128"/>
    </location>
</feature>
<dbReference type="GO" id="GO:0000981">
    <property type="term" value="F:DNA-binding transcription factor activity, RNA polymerase II-specific"/>
    <property type="evidence" value="ECO:0007669"/>
    <property type="project" value="TreeGrafter"/>
</dbReference>
<accession>A0A8W8MUG9</accession>
<dbReference type="PANTHER" id="PTHR12322:SF118">
    <property type="entry name" value="DM DOMAIN-CONTAINING PROTEIN"/>
    <property type="match status" value="1"/>
</dbReference>
<dbReference type="OrthoDB" id="6162476at2759"/>
<evidence type="ECO:0000256" key="6">
    <source>
        <dbReference type="PROSITE-ProRule" id="PRU00070"/>
    </source>
</evidence>
<dbReference type="InterPro" id="IPR036407">
    <property type="entry name" value="DM_DNA-bd_sf"/>
</dbReference>
<dbReference type="Gene3D" id="4.10.1040.10">
    <property type="entry name" value="DM DNA-binding domain"/>
    <property type="match status" value="1"/>
</dbReference>
<keyword evidence="3 6" id="KW-0862">Zinc</keyword>
<evidence type="ECO:0000256" key="7">
    <source>
        <dbReference type="SAM" id="MobiDB-lite"/>
    </source>
</evidence>
<dbReference type="Pfam" id="PF03474">
    <property type="entry name" value="DMA"/>
    <property type="match status" value="1"/>
</dbReference>
<evidence type="ECO:0000256" key="4">
    <source>
        <dbReference type="ARBA" id="ARBA00023125"/>
    </source>
</evidence>
<sequence length="390" mass="42775">MNPVTALYPVTEKGTRKPKCARCRNHGMVSWLKGHKRHCKFKDCNCAKCSLIAERQRVMAAQVALKRQQAAEDAIALGLRCATEGSLPIMTQGPLWGPGTVSPPEDKDKKGTDSDSDDLDDNSSDDNEPATTVVNTAPEPTNSRPDTSTPDSGEEMDPARVKPSVPSTYPHSLLPPNAFLPGRLSNLEILERIFPFHRKSVLELVLQGCNGDLVKSIEQFLSSQESMLSSPHIKSDLRPHPYLQPFQYGSAMKSLNGISRLSQNGPGSAFTPFSSAGPFNPSAIHSAFQSHLSNFSTDSLRPTYMAGSTRPDIFTPNNQLTYPRLHPLTSAPFPGFFSGSFPLTPYRLDMSDVSSCHKPHSDKLTGKGLSPEKGHEADMWDDASRERERE</sequence>
<dbReference type="OMA" id="RFRDCRC"/>
<feature type="region of interest" description="Disordered" evidence="7">
    <location>
        <begin position="89"/>
        <end position="170"/>
    </location>
</feature>
<dbReference type="GO" id="GO:0046872">
    <property type="term" value="F:metal ion binding"/>
    <property type="evidence" value="ECO:0007669"/>
    <property type="project" value="UniProtKB-KW"/>
</dbReference>
<evidence type="ECO:0000259" key="8">
    <source>
        <dbReference type="PROSITE" id="PS50809"/>
    </source>
</evidence>
<dbReference type="FunFam" id="4.10.1040.10:FF:000001">
    <property type="entry name" value="doublesex- and mab-3-related transcription factor 1"/>
    <property type="match status" value="1"/>
</dbReference>
<dbReference type="GO" id="GO:0000978">
    <property type="term" value="F:RNA polymerase II cis-regulatory region sequence-specific DNA binding"/>
    <property type="evidence" value="ECO:0007669"/>
    <property type="project" value="TreeGrafter"/>
</dbReference>
<keyword evidence="5 6" id="KW-0539">Nucleus</keyword>
<dbReference type="GO" id="GO:0005634">
    <property type="term" value="C:nucleus"/>
    <property type="evidence" value="ECO:0007669"/>
    <property type="project" value="UniProtKB-SubCell"/>
</dbReference>
<dbReference type="PANTHER" id="PTHR12322">
    <property type="entry name" value="DOUBLESEX AND MAB-3 RELATED TRANSCRIPTION FACTOR DMRT"/>
    <property type="match status" value="1"/>
</dbReference>
<comment type="subcellular location">
    <subcellularLocation>
        <location evidence="6">Nucleus</location>
    </subcellularLocation>
</comment>
<proteinExistence type="inferred from homology"/>
<feature type="region of interest" description="Disordered" evidence="7">
    <location>
        <begin position="354"/>
        <end position="390"/>
    </location>
</feature>
<evidence type="ECO:0000256" key="2">
    <source>
        <dbReference type="ARBA" id="ARBA00022723"/>
    </source>
</evidence>
<evidence type="ECO:0000256" key="5">
    <source>
        <dbReference type="ARBA" id="ARBA00023242"/>
    </source>
</evidence>
<feature type="compositionally biased region" description="Polar residues" evidence="7">
    <location>
        <begin position="129"/>
        <end position="151"/>
    </location>
</feature>
<keyword evidence="2 6" id="KW-0479">Metal-binding</keyword>
<dbReference type="InterPro" id="IPR005173">
    <property type="entry name" value="DMA"/>
</dbReference>
<feature type="domain" description="DM" evidence="8">
    <location>
        <begin position="20"/>
        <end position="67"/>
    </location>
</feature>
<evidence type="ECO:0000313" key="10">
    <source>
        <dbReference type="Proteomes" id="UP000005408"/>
    </source>
</evidence>
<organism evidence="9 10">
    <name type="scientific">Magallana gigas</name>
    <name type="common">Pacific oyster</name>
    <name type="synonym">Crassostrea gigas</name>
    <dbReference type="NCBI Taxonomy" id="29159"/>
    <lineage>
        <taxon>Eukaryota</taxon>
        <taxon>Metazoa</taxon>
        <taxon>Spiralia</taxon>
        <taxon>Lophotrochozoa</taxon>
        <taxon>Mollusca</taxon>
        <taxon>Bivalvia</taxon>
        <taxon>Autobranchia</taxon>
        <taxon>Pteriomorphia</taxon>
        <taxon>Ostreida</taxon>
        <taxon>Ostreoidea</taxon>
        <taxon>Ostreidae</taxon>
        <taxon>Magallana</taxon>
    </lineage>
</organism>
<dbReference type="CDD" id="cd14370">
    <property type="entry name" value="CUE_DMA"/>
    <property type="match status" value="1"/>
</dbReference>
<dbReference type="EnsemblMetazoa" id="G35390.2">
    <property type="protein sequence ID" value="G35390.2:cds"/>
    <property type="gene ID" value="G35390"/>
</dbReference>
<protein>
    <recommendedName>
        <fullName evidence="8">DM domain-containing protein</fullName>
    </recommendedName>
</protein>
<dbReference type="InterPro" id="IPR009060">
    <property type="entry name" value="UBA-like_sf"/>
</dbReference>